<dbReference type="Gene3D" id="3.40.50.11820">
    <property type="match status" value="1"/>
</dbReference>
<dbReference type="EMBL" id="QPGL01000003">
    <property type="protein sequence ID" value="RCS69134.1"/>
    <property type="molecule type" value="Genomic_DNA"/>
</dbReference>
<comment type="caution">
    <text evidence="9">The sequence shown here is derived from an EMBL/GenBank/DDBJ whole genome shotgun (WGS) entry which is preliminary data.</text>
</comment>
<dbReference type="GO" id="GO:0016757">
    <property type="term" value="F:glycosyltransferase activity"/>
    <property type="evidence" value="ECO:0007669"/>
    <property type="project" value="InterPro"/>
</dbReference>
<keyword evidence="6 7" id="KW-0472">Membrane</keyword>
<keyword evidence="7" id="KW-0812">Transmembrane</keyword>
<name>A0A368LG56_9VIBR</name>
<proteinExistence type="inferred from homology"/>
<evidence type="ECO:0000256" key="7">
    <source>
        <dbReference type="SAM" id="Phobius"/>
    </source>
</evidence>
<evidence type="ECO:0000256" key="3">
    <source>
        <dbReference type="ARBA" id="ARBA00022475"/>
    </source>
</evidence>
<evidence type="ECO:0000256" key="2">
    <source>
        <dbReference type="ARBA" id="ARBA00010488"/>
    </source>
</evidence>
<reference evidence="9 10" key="1">
    <citation type="journal article" date="2017" name="Elife">
        <title>Extensive horizontal gene transfer in cheese-associated bacteria.</title>
        <authorList>
            <person name="Bonham K.S."/>
            <person name="Wolfe B.E."/>
            <person name="Dutton R.J."/>
        </authorList>
    </citation>
    <scope>NUCLEOTIDE SEQUENCE [LARGE SCALE GENOMIC DNA]</scope>
    <source>
        <strain evidence="9 10">JB196</strain>
    </source>
</reference>
<evidence type="ECO:0000256" key="4">
    <source>
        <dbReference type="ARBA" id="ARBA00022679"/>
    </source>
</evidence>
<evidence type="ECO:0000256" key="5">
    <source>
        <dbReference type="ARBA" id="ARBA00022944"/>
    </source>
</evidence>
<keyword evidence="4 9" id="KW-0808">Transferase</keyword>
<dbReference type="InterPro" id="IPR043149">
    <property type="entry name" value="TagF_N"/>
</dbReference>
<dbReference type="Gene3D" id="3.40.50.2000">
    <property type="entry name" value="Glycogen Phosphorylase B"/>
    <property type="match status" value="2"/>
</dbReference>
<dbReference type="Pfam" id="PF00534">
    <property type="entry name" value="Glycos_transf_1"/>
    <property type="match status" value="1"/>
</dbReference>
<comment type="similarity">
    <text evidence="2">Belongs to the CDP-glycerol glycerophosphotransferase family.</text>
</comment>
<dbReference type="GO" id="GO:0005886">
    <property type="term" value="C:plasma membrane"/>
    <property type="evidence" value="ECO:0007669"/>
    <property type="project" value="UniProtKB-SubCell"/>
</dbReference>
<dbReference type="SUPFAM" id="SSF53756">
    <property type="entry name" value="UDP-Glycosyltransferase/glycogen phosphorylase"/>
    <property type="match status" value="1"/>
</dbReference>
<dbReference type="AlphaFoldDB" id="A0A368LG56"/>
<feature type="domain" description="Glycosyl transferase family 1" evidence="8">
    <location>
        <begin position="651"/>
        <end position="800"/>
    </location>
</feature>
<organism evidence="9 10">
    <name type="scientific">Vibrio casei</name>
    <dbReference type="NCBI Taxonomy" id="673372"/>
    <lineage>
        <taxon>Bacteria</taxon>
        <taxon>Pseudomonadati</taxon>
        <taxon>Pseudomonadota</taxon>
        <taxon>Gammaproteobacteria</taxon>
        <taxon>Vibrionales</taxon>
        <taxon>Vibrionaceae</taxon>
        <taxon>Vibrio</taxon>
    </lineage>
</organism>
<keyword evidence="7" id="KW-1133">Transmembrane helix</keyword>
<gene>
    <name evidence="9" type="ORF">CIK83_16135</name>
</gene>
<dbReference type="PANTHER" id="PTHR37316:SF3">
    <property type="entry name" value="TEICHOIC ACID GLYCEROL-PHOSPHATE TRANSFERASE"/>
    <property type="match status" value="1"/>
</dbReference>
<evidence type="ECO:0000313" key="9">
    <source>
        <dbReference type="EMBL" id="RCS69134.1"/>
    </source>
</evidence>
<keyword evidence="3" id="KW-1003">Cell membrane</keyword>
<dbReference type="InterPro" id="IPR043148">
    <property type="entry name" value="TagF_C"/>
</dbReference>
<keyword evidence="5" id="KW-0777">Teichoic acid biosynthesis</keyword>
<dbReference type="Proteomes" id="UP000252479">
    <property type="component" value="Unassembled WGS sequence"/>
</dbReference>
<dbReference type="PANTHER" id="PTHR37316">
    <property type="entry name" value="TEICHOIC ACID GLYCEROL-PHOSPHATE PRIMASE"/>
    <property type="match status" value="1"/>
</dbReference>
<keyword evidence="10" id="KW-1185">Reference proteome</keyword>
<dbReference type="Gene3D" id="3.40.50.12580">
    <property type="match status" value="1"/>
</dbReference>
<accession>A0A368LG56</accession>
<sequence>MMIYMIVIFLIVFIYGNYKFVLFSIRKPNNIKRLDNKIRSLKSWFFTQGVYSFFYKYFPVINKKIIFESHLGEDIGGNPYYILLEILNNKKYSRFDCYVVGDKKKVFQKKNLNGKKIKVVKYNSISYFYHLATSKYLINDVTFKNFFIKKDKQKYLNTWHGTPLKAMGRNIQYSPVFLSNTQRNFLHADLLLAPNEHLSDMYRYDYMLDGMCEKDIMLSGYPRNEVFYKDYSYIKFELGLGDKQIITYMPTWRGGNNILENISLAKEIERNLKFIDQNLSSEQILFVKLHPLAASNISIDGFSKVEFFPLEYETYEFLSQADILITDYSSVLFDYANSNGKIILFCDDYKEYTEERGFSLDYFNDIPFVKVETKEDILKEINKPINSLTNIGNDFEDFKNKFCLYDSPIASKEVLSVFLDGFEPCNRVRITRSQNLTLFYTGQFLRNGITTSFLNLLSNLDLDEIKVVCNFNQSTTKKESFETIYSLPNKVSYIPNNGRMLLTPIERVLMFFRLRGRFINKWTDLLERKIFEREAKRLYSNVTFDNVIHFTGYDRKACLLYSYMKGEKTIFVHNDMELELKNRNNYSPYAVLSAWKLFNNIAIVRESLYQSCINVLPEIGMKIKTVHNTVNFKYAKFMASQSLSDMVEPEIEDLLNDDATKKVITIGRFSSEKGHLRLIDAFESVASHDHKLHLYIMGGHGDLFNTTLKRAKNSLYSERIHLLVGIKNPYPILKKMDLFILSSYYEGLPMVFFESILMKVPIVSVDIQGPADFLNEGYGKVVANSTKGLEDAFHAIGSNNIEKVEENKLKRFNEKALSEYYSILK</sequence>
<evidence type="ECO:0000256" key="6">
    <source>
        <dbReference type="ARBA" id="ARBA00023136"/>
    </source>
</evidence>
<evidence type="ECO:0000313" key="10">
    <source>
        <dbReference type="Proteomes" id="UP000252479"/>
    </source>
</evidence>
<protein>
    <submittedName>
        <fullName evidence="9">Glycosyltransferase</fullName>
    </submittedName>
</protein>
<comment type="subcellular location">
    <subcellularLocation>
        <location evidence="1">Cell membrane</location>
        <topology evidence="1">Peripheral membrane protein</topology>
    </subcellularLocation>
</comment>
<dbReference type="InterPro" id="IPR051612">
    <property type="entry name" value="Teichoic_Acid_Biosynth"/>
</dbReference>
<dbReference type="GO" id="GO:0047355">
    <property type="term" value="F:CDP-glycerol glycerophosphotransferase activity"/>
    <property type="evidence" value="ECO:0007669"/>
    <property type="project" value="InterPro"/>
</dbReference>
<dbReference type="Pfam" id="PF04464">
    <property type="entry name" value="Glyphos_transf"/>
    <property type="match status" value="1"/>
</dbReference>
<dbReference type="InterPro" id="IPR001296">
    <property type="entry name" value="Glyco_trans_1"/>
</dbReference>
<evidence type="ECO:0000259" key="8">
    <source>
        <dbReference type="Pfam" id="PF00534"/>
    </source>
</evidence>
<evidence type="ECO:0000256" key="1">
    <source>
        <dbReference type="ARBA" id="ARBA00004202"/>
    </source>
</evidence>
<dbReference type="InterPro" id="IPR007554">
    <property type="entry name" value="Glycerophosphate_synth"/>
</dbReference>
<feature type="transmembrane region" description="Helical" evidence="7">
    <location>
        <begin position="44"/>
        <end position="61"/>
    </location>
</feature>
<feature type="transmembrane region" description="Helical" evidence="7">
    <location>
        <begin position="6"/>
        <end position="23"/>
    </location>
</feature>
<dbReference type="GO" id="GO:0019350">
    <property type="term" value="P:teichoic acid biosynthetic process"/>
    <property type="evidence" value="ECO:0007669"/>
    <property type="project" value="UniProtKB-KW"/>
</dbReference>